<feature type="compositionally biased region" description="Low complexity" evidence="1">
    <location>
        <begin position="242"/>
        <end position="258"/>
    </location>
</feature>
<sequence>MQNKPSIVFTAPTPNQPPAVVPMAAIAPPANAAAPHAAIQGPQIDGPQIAVDKAKDVADDLEQFNISSASPPDPDLMVRPIKTDGIFFALLVGHANGVAEGENPLAGREQLESHFRQFPTYDQAFGYYMAYFNLGLVRIVAAGPPASPGTDLDPVYIPSNASTPAPVSPGLFGHPISLPATPIAVNLATFKPAANPAIATFKPAANPAIPVKHAAKSTAKPGAKSTAKPAILKQVLSKSPLKAAPSSGASAAAPRPYLLAPPPKPTNLPAPSQKTPTPVNQAASEQSPKKFIHLGTVTVLGSDSESDEFPHIPNYPTAPRLAHASFATPGPIIRPFPAPSPLSSEGVPDTPRPVTPHGKKRFIPLYDDSAFGPTQKKAKAATATANEPTSPSAKGSANRYKIIEAALLKYKQKELETAPSSPSSTRAEATSSTAALTSPLPTASTSTIDPPSVTTFTVYRSVGVMSTSSPLSSKSAATTLASLEMDTDLSEVDSTDLDTMDSTDLDTMTDV</sequence>
<name>A0A067TMI3_GALM3</name>
<feature type="compositionally biased region" description="Pro residues" evidence="1">
    <location>
        <begin position="259"/>
        <end position="268"/>
    </location>
</feature>
<reference evidence="3" key="1">
    <citation type="journal article" date="2014" name="Proc. Natl. Acad. Sci. U.S.A.">
        <title>Extensive sampling of basidiomycete genomes demonstrates inadequacy of the white-rot/brown-rot paradigm for wood decay fungi.</title>
        <authorList>
            <person name="Riley R."/>
            <person name="Salamov A.A."/>
            <person name="Brown D.W."/>
            <person name="Nagy L.G."/>
            <person name="Floudas D."/>
            <person name="Held B.W."/>
            <person name="Levasseur A."/>
            <person name="Lombard V."/>
            <person name="Morin E."/>
            <person name="Otillar R."/>
            <person name="Lindquist E.A."/>
            <person name="Sun H."/>
            <person name="LaButti K.M."/>
            <person name="Schmutz J."/>
            <person name="Jabbour D."/>
            <person name="Luo H."/>
            <person name="Baker S.E."/>
            <person name="Pisabarro A.G."/>
            <person name="Walton J.D."/>
            <person name="Blanchette R.A."/>
            <person name="Henrissat B."/>
            <person name="Martin F."/>
            <person name="Cullen D."/>
            <person name="Hibbett D.S."/>
            <person name="Grigoriev I.V."/>
        </authorList>
    </citation>
    <scope>NUCLEOTIDE SEQUENCE [LARGE SCALE GENOMIC DNA]</scope>
    <source>
        <strain evidence="3">CBS 339.88</strain>
    </source>
</reference>
<feature type="compositionally biased region" description="Polar residues" evidence="1">
    <location>
        <begin position="386"/>
        <end position="395"/>
    </location>
</feature>
<feature type="compositionally biased region" description="Polar residues" evidence="1">
    <location>
        <begin position="272"/>
        <end position="286"/>
    </location>
</feature>
<organism evidence="2 3">
    <name type="scientific">Galerina marginata (strain CBS 339.88)</name>
    <dbReference type="NCBI Taxonomy" id="685588"/>
    <lineage>
        <taxon>Eukaryota</taxon>
        <taxon>Fungi</taxon>
        <taxon>Dikarya</taxon>
        <taxon>Basidiomycota</taxon>
        <taxon>Agaricomycotina</taxon>
        <taxon>Agaricomycetes</taxon>
        <taxon>Agaricomycetidae</taxon>
        <taxon>Agaricales</taxon>
        <taxon>Agaricineae</taxon>
        <taxon>Strophariaceae</taxon>
        <taxon>Galerina</taxon>
    </lineage>
</organism>
<gene>
    <name evidence="2" type="ORF">GALMADRAFT_207974</name>
</gene>
<dbReference type="OrthoDB" id="3130942at2759"/>
<feature type="region of interest" description="Disordered" evidence="1">
    <location>
        <begin position="414"/>
        <end position="451"/>
    </location>
</feature>
<evidence type="ECO:0000313" key="2">
    <source>
        <dbReference type="EMBL" id="KDR81129.1"/>
    </source>
</evidence>
<dbReference type="HOGENOM" id="CLU_533217_0_0_1"/>
<feature type="compositionally biased region" description="Low complexity" evidence="1">
    <location>
        <begin position="417"/>
        <end position="447"/>
    </location>
</feature>
<evidence type="ECO:0000256" key="1">
    <source>
        <dbReference type="SAM" id="MobiDB-lite"/>
    </source>
</evidence>
<evidence type="ECO:0000313" key="3">
    <source>
        <dbReference type="Proteomes" id="UP000027222"/>
    </source>
</evidence>
<protein>
    <submittedName>
        <fullName evidence="2">Uncharacterized protein</fullName>
    </submittedName>
</protein>
<keyword evidence="3" id="KW-1185">Reference proteome</keyword>
<feature type="region of interest" description="Disordered" evidence="1">
    <location>
        <begin position="485"/>
        <end position="511"/>
    </location>
</feature>
<dbReference type="EMBL" id="KL142371">
    <property type="protein sequence ID" value="KDR81129.1"/>
    <property type="molecule type" value="Genomic_DNA"/>
</dbReference>
<feature type="region of interest" description="Disordered" evidence="1">
    <location>
        <begin position="337"/>
        <end position="397"/>
    </location>
</feature>
<accession>A0A067TMI3</accession>
<dbReference type="Proteomes" id="UP000027222">
    <property type="component" value="Unassembled WGS sequence"/>
</dbReference>
<dbReference type="AlphaFoldDB" id="A0A067TMI3"/>
<feature type="region of interest" description="Disordered" evidence="1">
    <location>
        <begin position="242"/>
        <end position="286"/>
    </location>
</feature>
<proteinExistence type="predicted"/>